<dbReference type="SUPFAM" id="SSF48452">
    <property type="entry name" value="TPR-like"/>
    <property type="match status" value="2"/>
</dbReference>
<dbReference type="PROSITE" id="PS50011">
    <property type="entry name" value="PROTEIN_KINASE_DOM"/>
    <property type="match status" value="1"/>
</dbReference>
<dbReference type="SMART" id="SM00220">
    <property type="entry name" value="S_TKc"/>
    <property type="match status" value="1"/>
</dbReference>
<gene>
    <name evidence="11" type="primary">thnS</name>
</gene>
<dbReference type="Pfam" id="PF02518">
    <property type="entry name" value="HATPase_c"/>
    <property type="match status" value="1"/>
</dbReference>
<evidence type="ECO:0000256" key="4">
    <source>
        <dbReference type="ARBA" id="ARBA00022679"/>
    </source>
</evidence>
<evidence type="ECO:0000256" key="3">
    <source>
        <dbReference type="ARBA" id="ARBA00022553"/>
    </source>
</evidence>
<reference evidence="11" key="1">
    <citation type="journal article" date="2009" name="Microb. Biotechnol.">
        <title>Molecular and biochemical characterization of the tetralin degradation pathway in Rhodococcus sp. strain TFB.</title>
        <authorList>
            <person name="Tomas-Gallardo L."/>
            <person name="Santero E."/>
            <person name="Camafeita E."/>
            <person name="Calvo E."/>
            <person name="Schlomann M."/>
            <person name="Floriano B."/>
        </authorList>
    </citation>
    <scope>NUCLEOTIDE SEQUENCE</scope>
    <source>
        <strain evidence="11">TFB</strain>
        <plasmid evidence="11">megaplasmid pTFB1</plasmid>
    </source>
</reference>
<comment type="catalytic activity">
    <reaction evidence="1">
        <text>ATP + protein L-histidine = ADP + protein N-phospho-L-histidine.</text>
        <dbReference type="EC" id="2.7.13.3"/>
    </reaction>
</comment>
<dbReference type="SMART" id="SM00387">
    <property type="entry name" value="HATPase_c"/>
    <property type="match status" value="1"/>
</dbReference>
<dbReference type="GO" id="GO:0016020">
    <property type="term" value="C:membrane"/>
    <property type="evidence" value="ECO:0007669"/>
    <property type="project" value="InterPro"/>
</dbReference>
<keyword evidence="3" id="KW-0597">Phosphoprotein</keyword>
<dbReference type="CDD" id="cd16917">
    <property type="entry name" value="HATPase_UhpB-NarQ-NarX-like"/>
    <property type="match status" value="1"/>
</dbReference>
<feature type="domain" description="Protein kinase" evidence="9">
    <location>
        <begin position="1"/>
        <end position="264"/>
    </location>
</feature>
<dbReference type="InterPro" id="IPR011712">
    <property type="entry name" value="Sig_transdc_His_kin_sub3_dim/P"/>
</dbReference>
<dbReference type="Pfam" id="PF00069">
    <property type="entry name" value="Pkinase"/>
    <property type="match status" value="1"/>
</dbReference>
<dbReference type="Pfam" id="PF13191">
    <property type="entry name" value="AAA_16"/>
    <property type="match status" value="1"/>
</dbReference>
<name>B8X9W7_9NOCA</name>
<dbReference type="GO" id="GO:0000155">
    <property type="term" value="F:phosphorelay sensor kinase activity"/>
    <property type="evidence" value="ECO:0007669"/>
    <property type="project" value="InterPro"/>
</dbReference>
<keyword evidence="8" id="KW-0902">Two-component regulatory system</keyword>
<evidence type="ECO:0000256" key="2">
    <source>
        <dbReference type="ARBA" id="ARBA00012438"/>
    </source>
</evidence>
<dbReference type="InterPro" id="IPR011990">
    <property type="entry name" value="TPR-like_helical_dom_sf"/>
</dbReference>
<evidence type="ECO:0000256" key="7">
    <source>
        <dbReference type="ARBA" id="ARBA00022840"/>
    </source>
</evidence>
<dbReference type="SUPFAM" id="SSF55874">
    <property type="entry name" value="ATPase domain of HSP90 chaperone/DNA topoisomerase II/histidine kinase"/>
    <property type="match status" value="1"/>
</dbReference>
<dbReference type="InterPro" id="IPR041664">
    <property type="entry name" value="AAA_16"/>
</dbReference>
<sequence length="1603" mass="175206">MEIKVSTSRLLRETPGIKTTLVTSGDRQDRVIVRRLDLAHTGPWSWQWLEGELEASRRARVPHVVPTLIAHRYPHYVDLTRPFITGLDIREWFTQEPRPSIDVQLELMCDMFYALARLHRIGIAHGGVKPSNIMVTEGNNRLVLLDASVSRTQLAATAQSLEVHESRYLLPERPGLLHPTAGFSADIFAAGRVLLESIARGGRGASVLTWVHPLLGTHAELSDLIDHVGVPAILRPVFLKLLSPLAGVRYESAEEVLAALEAVLATGVEHLTTTVATPSHHGERLANIDPPLVGRHDELAKLTACADGATRSSGAVICLSGDSGIGKSRLLEAVAAHASKSGLAVIKAGAFDHGPTRPLGVFAGPFRDVVAYLTAHPSETERVRGEMGDQLPTALKYVPELIGVFREAPAKDSDAEFGDFSVAAAPTTIARLLRSVFTDEHPGMILVDDCQWADHLSTQVLAKLTSTISAERARSQANLSLICSFRTEAVEQVESWEVSDIGFLKLQPLDAIDTEALIRSLGDHIPDEIIRYVSKYSKGNPLETLLVFRALIDSSALRLESDRWVMDENEMASLPLPPRFPNSNAAAGLASAQMDAFSGVLLSPLSCDTRQTIRQAAVLGRQFSSSLLGRALEADTAEINAHLMEAAGRGIMRHTAVDDGADYEFTHDRLREAVLKTLTDDTQRELHFRAAQALEGLAAGEADYDIAYHLDRSCRASAAVPYAVRAGEAGLRHNALDIAECNFKIAESGLALNESTDDITKFRVHEGLGTVYMLLGNYDLAAMELTWAYELTDARSGLDSSRVASLLGELAFKTGQFDDAAKWMQQSMHHLGLRAPRNSVLAAVLAVGEVGLLTLGWLSRRIRPGHARTGTERDRLAALIHTRLVYEWWFVRSPIWIVLAIIRGVRFANAAGGMRERARAYSTAAAISGIVPVLAPLGVRLADRALRLCRSSNEGWSIAQAHHLRGFALYAANRYDDAIAAFDTAITSFDIVGDRWEQVAAMWQKALCLTRQGKLHDAGVLARETYWESKRRGDRIGAGTALAIWVRCLPSDVNMETISRELRQANSDAHTMAMLHWARAWLLFHTGQNIQALDAFRQADELRRQSGIRNHFLAPILTSHLQVCRLTHEGGPAWTTERRLQAKAARRMLSRARWSAIVFTSERPAVLREWALTSFARGRKWRGRILLDAASRSAFRYSARSDVAACALVATLAGVEPRRGLLGALPATSEVTELCRTLGIRVDRGIVESAYSRNAFFGSNSAVHLPSRHQALLDAVSSIVASDNVDEVLDKLRDATFATTTARRVEISQNSPASIDLMAVSSAYPTSILEGSGSWESREMKLTERITKPVVRNDVTNTSIVAAFPLGEREHNGPTLEVLAALAGAVIERQGLRRESLERIVEVQEAERGRIARDLHDEFGHIFAAAMDGLGALQQSEDAVTKQTATEVRNIVRQGIQVARTVAWSLRPSGLDDLGLTGCIEQYVEDCRQIYPIRIELNATGEPTSIPPAVTTAVFRIVQEALTNIGRHSHARDASVIIVSSADTLRAVVEDNGTGFDVDLVGQRRSLGLIGMRERARLVGGRLSVESRPGQGATIMVEVPIAG</sequence>
<feature type="domain" description="Histidine kinase" evidence="10">
    <location>
        <begin position="1516"/>
        <end position="1603"/>
    </location>
</feature>
<dbReference type="EMBL" id="FJ183471">
    <property type="protein sequence ID" value="ACL31214.1"/>
    <property type="molecule type" value="Genomic_DNA"/>
</dbReference>
<dbReference type="EC" id="2.7.13.3" evidence="2"/>
<evidence type="ECO:0000313" key="11">
    <source>
        <dbReference type="EMBL" id="ACL31214.1"/>
    </source>
</evidence>
<accession>B8X9W7</accession>
<dbReference type="SUPFAM" id="SSF56112">
    <property type="entry name" value="Protein kinase-like (PK-like)"/>
    <property type="match status" value="1"/>
</dbReference>
<dbReference type="PANTHER" id="PTHR24421">
    <property type="entry name" value="NITRATE/NITRITE SENSOR PROTEIN NARX-RELATED"/>
    <property type="match status" value="1"/>
</dbReference>
<keyword evidence="7" id="KW-0067">ATP-binding</keyword>
<dbReference type="InterPro" id="IPR011009">
    <property type="entry name" value="Kinase-like_dom_sf"/>
</dbReference>
<dbReference type="InterPro" id="IPR000719">
    <property type="entry name" value="Prot_kinase_dom"/>
</dbReference>
<dbReference type="Gene3D" id="1.20.5.1930">
    <property type="match status" value="1"/>
</dbReference>
<proteinExistence type="predicted"/>
<keyword evidence="5" id="KW-0547">Nucleotide-binding</keyword>
<evidence type="ECO:0000256" key="1">
    <source>
        <dbReference type="ARBA" id="ARBA00000085"/>
    </source>
</evidence>
<evidence type="ECO:0000256" key="5">
    <source>
        <dbReference type="ARBA" id="ARBA00022741"/>
    </source>
</evidence>
<dbReference type="PANTHER" id="PTHR24421:SF10">
    <property type="entry name" value="NITRATE_NITRITE SENSOR PROTEIN NARQ"/>
    <property type="match status" value="1"/>
</dbReference>
<dbReference type="InterPro" id="IPR005467">
    <property type="entry name" value="His_kinase_dom"/>
</dbReference>
<dbReference type="SUPFAM" id="SSF52540">
    <property type="entry name" value="P-loop containing nucleoside triphosphate hydrolases"/>
    <property type="match status" value="1"/>
</dbReference>
<dbReference type="InterPro" id="IPR003594">
    <property type="entry name" value="HATPase_dom"/>
</dbReference>
<organism evidence="11">
    <name type="scientific">Rhodococcus sp. TFB</name>
    <dbReference type="NCBI Taxonomy" id="326401"/>
    <lineage>
        <taxon>Bacteria</taxon>
        <taxon>Bacillati</taxon>
        <taxon>Actinomycetota</taxon>
        <taxon>Actinomycetes</taxon>
        <taxon>Mycobacteriales</taxon>
        <taxon>Nocardiaceae</taxon>
        <taxon>Rhodococcus</taxon>
    </lineage>
</organism>
<dbReference type="PROSITE" id="PS50109">
    <property type="entry name" value="HIS_KIN"/>
    <property type="match status" value="1"/>
</dbReference>
<dbReference type="GO" id="GO:0046983">
    <property type="term" value="F:protein dimerization activity"/>
    <property type="evidence" value="ECO:0007669"/>
    <property type="project" value="InterPro"/>
</dbReference>
<dbReference type="InterPro" id="IPR019734">
    <property type="entry name" value="TPR_rpt"/>
</dbReference>
<dbReference type="InterPro" id="IPR036890">
    <property type="entry name" value="HATPase_C_sf"/>
</dbReference>
<keyword evidence="4" id="KW-0808">Transferase</keyword>
<evidence type="ECO:0000259" key="10">
    <source>
        <dbReference type="PROSITE" id="PS50109"/>
    </source>
</evidence>
<dbReference type="InterPro" id="IPR027417">
    <property type="entry name" value="P-loop_NTPase"/>
</dbReference>
<dbReference type="SMART" id="SM00028">
    <property type="entry name" value="TPR"/>
    <property type="match status" value="4"/>
</dbReference>
<evidence type="ECO:0000259" key="9">
    <source>
        <dbReference type="PROSITE" id="PS50011"/>
    </source>
</evidence>
<dbReference type="Gene3D" id="1.25.40.10">
    <property type="entry name" value="Tetratricopeptide repeat domain"/>
    <property type="match status" value="2"/>
</dbReference>
<keyword evidence="6 11" id="KW-0418">Kinase</keyword>
<keyword evidence="11" id="KW-0614">Plasmid</keyword>
<dbReference type="GO" id="GO:0005524">
    <property type="term" value="F:ATP binding"/>
    <property type="evidence" value="ECO:0007669"/>
    <property type="project" value="UniProtKB-KW"/>
</dbReference>
<protein>
    <recommendedName>
        <fullName evidence="2">histidine kinase</fullName>
        <ecNumber evidence="2">2.7.13.3</ecNumber>
    </recommendedName>
</protein>
<dbReference type="Gene3D" id="1.10.510.10">
    <property type="entry name" value="Transferase(Phosphotransferase) domain 1"/>
    <property type="match status" value="1"/>
</dbReference>
<dbReference type="Gene3D" id="3.30.565.10">
    <property type="entry name" value="Histidine kinase-like ATPase, C-terminal domain"/>
    <property type="match status" value="1"/>
</dbReference>
<dbReference type="InterPro" id="IPR050482">
    <property type="entry name" value="Sensor_HK_TwoCompSys"/>
</dbReference>
<evidence type="ECO:0000256" key="8">
    <source>
        <dbReference type="ARBA" id="ARBA00023012"/>
    </source>
</evidence>
<geneLocation type="plasmid" evidence="11">
    <name>megaplasmid pTFB1</name>
</geneLocation>
<evidence type="ECO:0000256" key="6">
    <source>
        <dbReference type="ARBA" id="ARBA00022777"/>
    </source>
</evidence>
<dbReference type="Pfam" id="PF07730">
    <property type="entry name" value="HisKA_3"/>
    <property type="match status" value="1"/>
</dbReference>